<comment type="caution">
    <text evidence="1">The sequence shown here is derived from an EMBL/GenBank/DDBJ whole genome shotgun (WGS) entry which is preliminary data.</text>
</comment>
<sequence length="318" mass="36656">MGSFSVMACRIWDLYVTHSIVTGWWLSRINTYNTSLFCAWVVFLCDLVYIMDALARVSKNSVCSGPSISFLFKKQTEPWTLLETVISVLNFTTFVPFHVLVLLELDISGLYLVVCGVRLARLLQTGRIYCHVIWTISKLLETGRLRAQEKKRTSPMATEKESWKKTERTRAKKSPYLTFIYSPTSLNLYNQVVIRLDIYSSCNLKKTKTEKLHNCINFEHPLLLTLVRVLRNELNVRYEHIIYASPYNPLGAKCTFALALIVDQLNSRSVVNAHGCLQCDFVPIVGILRDKHRGHRLLDRKLQSRQYELAVRLVGFLM</sequence>
<gene>
    <name evidence="1" type="ORF">PLOB_00001258</name>
</gene>
<proteinExistence type="predicted"/>
<dbReference type="EMBL" id="CALNXK010000100">
    <property type="protein sequence ID" value="CAH3154947.1"/>
    <property type="molecule type" value="Genomic_DNA"/>
</dbReference>
<organism evidence="1 2">
    <name type="scientific">Porites lobata</name>
    <dbReference type="NCBI Taxonomy" id="104759"/>
    <lineage>
        <taxon>Eukaryota</taxon>
        <taxon>Metazoa</taxon>
        <taxon>Cnidaria</taxon>
        <taxon>Anthozoa</taxon>
        <taxon>Hexacorallia</taxon>
        <taxon>Scleractinia</taxon>
        <taxon>Fungiina</taxon>
        <taxon>Poritidae</taxon>
        <taxon>Porites</taxon>
    </lineage>
</organism>
<evidence type="ECO:0000313" key="1">
    <source>
        <dbReference type="EMBL" id="CAH3154947.1"/>
    </source>
</evidence>
<evidence type="ECO:0000313" key="2">
    <source>
        <dbReference type="Proteomes" id="UP001159405"/>
    </source>
</evidence>
<keyword evidence="2" id="KW-1185">Reference proteome</keyword>
<protein>
    <submittedName>
        <fullName evidence="1">Uncharacterized protein</fullName>
    </submittedName>
</protein>
<dbReference type="Proteomes" id="UP001159405">
    <property type="component" value="Unassembled WGS sequence"/>
</dbReference>
<accession>A0ABN8Q127</accession>
<reference evidence="1 2" key="1">
    <citation type="submission" date="2022-05" db="EMBL/GenBank/DDBJ databases">
        <authorList>
            <consortium name="Genoscope - CEA"/>
            <person name="William W."/>
        </authorList>
    </citation>
    <scope>NUCLEOTIDE SEQUENCE [LARGE SCALE GENOMIC DNA]</scope>
</reference>
<name>A0ABN8Q127_9CNID</name>